<proteinExistence type="predicted"/>
<dbReference type="EMBL" id="MT143142">
    <property type="protein sequence ID" value="QJA93354.1"/>
    <property type="molecule type" value="Genomic_DNA"/>
</dbReference>
<gene>
    <name evidence="1" type="ORF">MM415B04258_0011</name>
</gene>
<accession>A0A6M3LJ37</accession>
<sequence length="127" mass="14644">MTTTKTKKEIEIETLRDNIAWADKAIADAQRDKARYLAALSKLIPNLNEAEYSNDIPTEPGLYLWQDKHGQYGVDKIYYETSPDGTQTLWYQSTSYAELTDVLEYNKDILWLQAKIPDAPESRSKPR</sequence>
<protein>
    <submittedName>
        <fullName evidence="1">Uncharacterized protein</fullName>
    </submittedName>
</protein>
<dbReference type="AlphaFoldDB" id="A0A6M3LJ37"/>
<evidence type="ECO:0000313" key="1">
    <source>
        <dbReference type="EMBL" id="QJA93354.1"/>
    </source>
</evidence>
<organism evidence="1">
    <name type="scientific">viral metagenome</name>
    <dbReference type="NCBI Taxonomy" id="1070528"/>
    <lineage>
        <taxon>unclassified sequences</taxon>
        <taxon>metagenomes</taxon>
        <taxon>organismal metagenomes</taxon>
    </lineage>
</organism>
<reference evidence="1" key="1">
    <citation type="submission" date="2020-03" db="EMBL/GenBank/DDBJ databases">
        <title>The deep terrestrial virosphere.</title>
        <authorList>
            <person name="Holmfeldt K."/>
            <person name="Nilsson E."/>
            <person name="Simone D."/>
            <person name="Lopez-Fernandez M."/>
            <person name="Wu X."/>
            <person name="de Brujin I."/>
            <person name="Lundin D."/>
            <person name="Andersson A."/>
            <person name="Bertilsson S."/>
            <person name="Dopson M."/>
        </authorList>
    </citation>
    <scope>NUCLEOTIDE SEQUENCE</scope>
    <source>
        <strain evidence="1">MM415B04258</strain>
    </source>
</reference>
<name>A0A6M3LJ37_9ZZZZ</name>